<evidence type="ECO:0000313" key="11">
    <source>
        <dbReference type="Proteomes" id="UP000829517"/>
    </source>
</evidence>
<dbReference type="InterPro" id="IPR036097">
    <property type="entry name" value="HisK_dim/P_sf"/>
</dbReference>
<dbReference type="Pfam" id="PF00512">
    <property type="entry name" value="HisKA"/>
    <property type="match status" value="1"/>
</dbReference>
<dbReference type="PRINTS" id="PR00344">
    <property type="entry name" value="BCTRLSENSOR"/>
</dbReference>
<evidence type="ECO:0000256" key="6">
    <source>
        <dbReference type="PROSITE-ProRule" id="PRU00169"/>
    </source>
</evidence>
<keyword evidence="5" id="KW-0804">Transcription</keyword>
<dbReference type="Gene3D" id="1.10.10.60">
    <property type="entry name" value="Homeodomain-like"/>
    <property type="match status" value="2"/>
</dbReference>
<evidence type="ECO:0000259" key="8">
    <source>
        <dbReference type="PROSITE" id="PS50109"/>
    </source>
</evidence>
<feature type="modified residue" description="4-aspartylphosphate" evidence="6">
    <location>
        <position position="1206"/>
    </location>
</feature>
<feature type="domain" description="Histidine kinase" evidence="8">
    <location>
        <begin position="877"/>
        <end position="1107"/>
    </location>
</feature>
<dbReference type="SMART" id="SM00387">
    <property type="entry name" value="HATPase_c"/>
    <property type="match status" value="1"/>
</dbReference>
<dbReference type="Pfam" id="PF00072">
    <property type="entry name" value="Response_reg"/>
    <property type="match status" value="1"/>
</dbReference>
<dbReference type="SUPFAM" id="SSF55874">
    <property type="entry name" value="ATPase domain of HSP90 chaperone/DNA topoisomerase II/histidine kinase"/>
    <property type="match status" value="1"/>
</dbReference>
<dbReference type="InterPro" id="IPR015943">
    <property type="entry name" value="WD40/YVTN_repeat-like_dom_sf"/>
</dbReference>
<comment type="caution">
    <text evidence="10">The sequence shown here is derived from an EMBL/GenBank/DDBJ whole genome shotgun (WGS) entry which is preliminary data.</text>
</comment>
<dbReference type="Gene3D" id="2.130.10.10">
    <property type="entry name" value="YVTN repeat-like/Quinoprotein amine dehydrogenase"/>
    <property type="match status" value="3"/>
</dbReference>
<name>A0ABS9J726_9FLAO</name>
<evidence type="ECO:0000256" key="2">
    <source>
        <dbReference type="ARBA" id="ARBA00012438"/>
    </source>
</evidence>
<dbReference type="InterPro" id="IPR036890">
    <property type="entry name" value="HATPase_C_sf"/>
</dbReference>
<dbReference type="Pfam" id="PF07495">
    <property type="entry name" value="Y_Y_Y"/>
    <property type="match status" value="1"/>
</dbReference>
<dbReference type="Gene3D" id="3.30.565.10">
    <property type="entry name" value="Histidine kinase-like ATPase, C-terminal domain"/>
    <property type="match status" value="1"/>
</dbReference>
<dbReference type="InterPro" id="IPR011006">
    <property type="entry name" value="CheY-like_superfamily"/>
</dbReference>
<dbReference type="CDD" id="cd00075">
    <property type="entry name" value="HATPase"/>
    <property type="match status" value="1"/>
</dbReference>
<dbReference type="EMBL" id="JAETXX010000014">
    <property type="protein sequence ID" value="MCF8716224.1"/>
    <property type="molecule type" value="Genomic_DNA"/>
</dbReference>
<dbReference type="Pfam" id="PF02518">
    <property type="entry name" value="HATPase_c"/>
    <property type="match status" value="1"/>
</dbReference>
<dbReference type="InterPro" id="IPR003661">
    <property type="entry name" value="HisK_dim/P_dom"/>
</dbReference>
<dbReference type="InterPro" id="IPR004358">
    <property type="entry name" value="Sig_transdc_His_kin-like_C"/>
</dbReference>
<sequence length="1410" mass="161550">MAINKSTLPIIHFITIFLGISGVISAQQSNYFDHITTAEGLSQNDVNSIYQDVYGYMWFGTHDGLDKYDGYDFHVFKPDPNNDTSINSNLIFSIVGDTVGNLWIGTTGNGLTYLERDTGKFINFEHQEGNNKSISNNYVSRVLLDSKNRLWVGTNEGINMLKLHDSIAKSTFLRYNLEDKFTGFDKEVNTIGEIYEDNMGDIWVGATYGLYKLSRDNNGEAYFKHMNGYFNLPEVNNSSIAQDYNGNLYVGTSLGLYFIDVHDKRPQAELIYDGYYNELIIDQQNNIWGGTNNGLLLFENKNGTPKFVDRFVYNPRSNFSITKNIVKSLFIDDTGIIWVGTNGGGVNKLDPNRKKFDHVKKTVDPQSLSYDKIRSMYEDSNGTMWIGTEGGGLNMQLKSEGSLGQVKFKKFPSVHKAFVISEVDYLNRKELWIGAEGSPSLYRLNMNLTRPVQDKDFIPITELEKSVFSIKQDSDENIWLGTYSGGIYRYKLNTDKTAYQIDNFHHEKLNLNSLSNDIIRDILEDNEGNLWFATGNGLSFISYEERSKKTPNFKNYKNLKGAATSLSHNYVLSLFQDSKNNIWVGTFGGGLNKLVRNEKTNKVHFQVYTEANGLPNNVIKAILEDDKGDLWISTNQGLSMFNVESETFTNYDVNDGLQSNEFQELAYLKKDNGQLLFGGVNGYNSFYPSTIENNKIPSKTVITEFLINNNPIEVGKEVDDRVILNHAIENTDKIELAYNQNSFSFEFSALHYAAPQKNKFQYKLEGFDENWMKTDASKRFATYTNLEPGDYKLKVKSSNNDGLWDPTPSVLSIHIIPPFWKTELAYCTYILLIILILVLSWRYTIKNATKKHQLELDELEKEQTEELQRLKLEFFTNISHEFRTPLTLIKGPLEYIQKSGEQLNWKVLQEQLGLMNKNTDYLMRLVNQLLDFRKITQGKMRLVVRNTNIVSFIKEVSEPFQFLAQKKKIDFKIKTDDTSLKSWFDHDALEKILNNLLSNAFKFTPDNGKIRVKIKVRKNIANSSYANKMDYVEIVVKNSGHGIPKEKMNNIFERFYVDGDKKDRNPEGMGIGLSFVKNLVNLHVGEITVTSKENIGTKFKILIPKDKEAYINIPEITCKEASDNDYYVRSSESESFAIGINDDIVDGNLPRTSSKKPVLLIVDDNKDIRTFINQALKEEYFIYEAENGKSGFEMAKKHAPNIILTDLLMPVMDGIELCEQLKTNPTTSHIPIIMLTAKASQESEIQGLKNGADDYIRKPFDMDALQLKLANIIKQRELFRKRFNREIHLQPNEVTVTSTDEKFLNQAMEIVEKHMMNTDFNVEMLVKEMGYSRSNLYLKFKELTGLTSSEFIRNIRLKRAVQLFENSDLTVKEVMYKTGFNTASYFSKCFKKQFGVIPSEYVQQKGNKTD</sequence>
<dbReference type="PROSITE" id="PS50110">
    <property type="entry name" value="RESPONSE_REGULATORY"/>
    <property type="match status" value="1"/>
</dbReference>
<evidence type="ECO:0000256" key="5">
    <source>
        <dbReference type="ARBA" id="ARBA00023163"/>
    </source>
</evidence>
<protein>
    <recommendedName>
        <fullName evidence="2">histidine kinase</fullName>
        <ecNumber evidence="2">2.7.13.3</ecNumber>
    </recommendedName>
</protein>
<keyword evidence="11" id="KW-1185">Reference proteome</keyword>
<dbReference type="SUPFAM" id="SSF46689">
    <property type="entry name" value="Homeodomain-like"/>
    <property type="match status" value="1"/>
</dbReference>
<proteinExistence type="predicted"/>
<dbReference type="PANTHER" id="PTHR43547">
    <property type="entry name" value="TWO-COMPONENT HISTIDINE KINASE"/>
    <property type="match status" value="1"/>
</dbReference>
<evidence type="ECO:0000256" key="1">
    <source>
        <dbReference type="ARBA" id="ARBA00000085"/>
    </source>
</evidence>
<dbReference type="Gene3D" id="2.60.40.10">
    <property type="entry name" value="Immunoglobulins"/>
    <property type="match status" value="1"/>
</dbReference>
<keyword evidence="4" id="KW-0805">Transcription regulation</keyword>
<dbReference type="Proteomes" id="UP000829517">
    <property type="component" value="Unassembled WGS sequence"/>
</dbReference>
<dbReference type="PROSITE" id="PS50109">
    <property type="entry name" value="HIS_KIN"/>
    <property type="match status" value="1"/>
</dbReference>
<dbReference type="SUPFAM" id="SSF63829">
    <property type="entry name" value="Calcium-dependent phosphotriesterase"/>
    <property type="match status" value="3"/>
</dbReference>
<dbReference type="InterPro" id="IPR003594">
    <property type="entry name" value="HATPase_dom"/>
</dbReference>
<organism evidence="10 11">
    <name type="scientific">Joostella atrarenae</name>
    <dbReference type="NCBI Taxonomy" id="679257"/>
    <lineage>
        <taxon>Bacteria</taxon>
        <taxon>Pseudomonadati</taxon>
        <taxon>Bacteroidota</taxon>
        <taxon>Flavobacteriia</taxon>
        <taxon>Flavobacteriales</taxon>
        <taxon>Flavobacteriaceae</taxon>
        <taxon>Joostella</taxon>
    </lineage>
</organism>
<dbReference type="PROSITE" id="PS01124">
    <property type="entry name" value="HTH_ARAC_FAMILY_2"/>
    <property type="match status" value="1"/>
</dbReference>
<accession>A0ABS9J726</accession>
<dbReference type="InterPro" id="IPR011110">
    <property type="entry name" value="Reg_prop"/>
</dbReference>
<evidence type="ECO:0000259" key="9">
    <source>
        <dbReference type="PROSITE" id="PS50110"/>
    </source>
</evidence>
<dbReference type="SUPFAM" id="SSF52172">
    <property type="entry name" value="CheY-like"/>
    <property type="match status" value="1"/>
</dbReference>
<dbReference type="Pfam" id="PF12833">
    <property type="entry name" value="HTH_18"/>
    <property type="match status" value="1"/>
</dbReference>
<gene>
    <name evidence="10" type="ORF">JM658_15445</name>
</gene>
<evidence type="ECO:0000256" key="4">
    <source>
        <dbReference type="ARBA" id="ARBA00023015"/>
    </source>
</evidence>
<dbReference type="InterPro" id="IPR013783">
    <property type="entry name" value="Ig-like_fold"/>
</dbReference>
<dbReference type="RefSeq" id="WP_236960374.1">
    <property type="nucleotide sequence ID" value="NZ_JAETXX010000014.1"/>
</dbReference>
<reference evidence="10 11" key="1">
    <citation type="submission" date="2021-01" db="EMBL/GenBank/DDBJ databases">
        <title>Genome sequencing of Joostella atrarenae M1-2 (= KCTC 23194).</title>
        <authorList>
            <person name="Zakaria M.R."/>
            <person name="Lam M.Q."/>
            <person name="Chong C.S."/>
        </authorList>
    </citation>
    <scope>NUCLEOTIDE SEQUENCE [LARGE SCALE GENOMIC DNA]</scope>
    <source>
        <strain evidence="10 11">M1-2</strain>
    </source>
</reference>
<dbReference type="EC" id="2.7.13.3" evidence="2"/>
<dbReference type="Gene3D" id="3.40.50.2300">
    <property type="match status" value="1"/>
</dbReference>
<dbReference type="Gene3D" id="1.10.287.130">
    <property type="match status" value="1"/>
</dbReference>
<dbReference type="PANTHER" id="PTHR43547:SF2">
    <property type="entry name" value="HYBRID SIGNAL TRANSDUCTION HISTIDINE KINASE C"/>
    <property type="match status" value="1"/>
</dbReference>
<dbReference type="InterPro" id="IPR011123">
    <property type="entry name" value="Y_Y_Y"/>
</dbReference>
<evidence type="ECO:0000256" key="3">
    <source>
        <dbReference type="ARBA" id="ARBA00022553"/>
    </source>
</evidence>
<evidence type="ECO:0000313" key="10">
    <source>
        <dbReference type="EMBL" id="MCF8716224.1"/>
    </source>
</evidence>
<feature type="domain" description="HTH araC/xylS-type" evidence="7">
    <location>
        <begin position="1305"/>
        <end position="1404"/>
    </location>
</feature>
<dbReference type="InterPro" id="IPR018060">
    <property type="entry name" value="HTH_AraC"/>
</dbReference>
<dbReference type="InterPro" id="IPR001789">
    <property type="entry name" value="Sig_transdc_resp-reg_receiver"/>
</dbReference>
<dbReference type="InterPro" id="IPR009057">
    <property type="entry name" value="Homeodomain-like_sf"/>
</dbReference>
<dbReference type="SMART" id="SM00342">
    <property type="entry name" value="HTH_ARAC"/>
    <property type="match status" value="1"/>
</dbReference>
<dbReference type="SMART" id="SM00388">
    <property type="entry name" value="HisKA"/>
    <property type="match status" value="1"/>
</dbReference>
<dbReference type="SUPFAM" id="SSF47384">
    <property type="entry name" value="Homodimeric domain of signal transducing histidine kinase"/>
    <property type="match status" value="1"/>
</dbReference>
<dbReference type="Pfam" id="PF07494">
    <property type="entry name" value="Reg_prop"/>
    <property type="match status" value="7"/>
</dbReference>
<dbReference type="SMART" id="SM00448">
    <property type="entry name" value="REC"/>
    <property type="match status" value="1"/>
</dbReference>
<comment type="catalytic activity">
    <reaction evidence="1">
        <text>ATP + protein L-histidine = ADP + protein N-phospho-L-histidine.</text>
        <dbReference type="EC" id="2.7.13.3"/>
    </reaction>
</comment>
<dbReference type="CDD" id="cd00082">
    <property type="entry name" value="HisKA"/>
    <property type="match status" value="1"/>
</dbReference>
<keyword evidence="3 6" id="KW-0597">Phosphoprotein</keyword>
<evidence type="ECO:0000259" key="7">
    <source>
        <dbReference type="PROSITE" id="PS01124"/>
    </source>
</evidence>
<feature type="domain" description="Response regulatory" evidence="9">
    <location>
        <begin position="1158"/>
        <end position="1273"/>
    </location>
</feature>
<dbReference type="InterPro" id="IPR005467">
    <property type="entry name" value="His_kinase_dom"/>
</dbReference>